<dbReference type="Proteomes" id="UP001428341">
    <property type="component" value="Unassembled WGS sequence"/>
</dbReference>
<dbReference type="EMBL" id="JBCGBO010000024">
    <property type="protein sequence ID" value="KAK9183440.1"/>
    <property type="molecule type" value="Genomic_DNA"/>
</dbReference>
<dbReference type="AlphaFoldDB" id="A0AAP0QEP9"/>
<comment type="caution">
    <text evidence="1">The sequence shown here is derived from an EMBL/GenBank/DDBJ whole genome shotgun (WGS) entry which is preliminary data.</text>
</comment>
<keyword evidence="2" id="KW-1185">Reference proteome</keyword>
<sequence length="97" mass="10433">MAKSFSRYLEVRIERKNDKAVTEKHKATNDEMAKVLKAGSFSRIGLLLCSLRPPGTVAEVANAAVAISAATTKHDSKVLASHSVKVGGLNEPNSNWL</sequence>
<evidence type="ECO:0000313" key="1">
    <source>
        <dbReference type="EMBL" id="KAK9183440.1"/>
    </source>
</evidence>
<gene>
    <name evidence="1" type="ORF">WN944_026592</name>
</gene>
<proteinExistence type="predicted"/>
<protein>
    <submittedName>
        <fullName evidence="1">Uncharacterized protein</fullName>
    </submittedName>
</protein>
<evidence type="ECO:0000313" key="2">
    <source>
        <dbReference type="Proteomes" id="UP001428341"/>
    </source>
</evidence>
<organism evidence="1 2">
    <name type="scientific">Citrus x changshan-huyou</name>
    <dbReference type="NCBI Taxonomy" id="2935761"/>
    <lineage>
        <taxon>Eukaryota</taxon>
        <taxon>Viridiplantae</taxon>
        <taxon>Streptophyta</taxon>
        <taxon>Embryophyta</taxon>
        <taxon>Tracheophyta</taxon>
        <taxon>Spermatophyta</taxon>
        <taxon>Magnoliopsida</taxon>
        <taxon>eudicotyledons</taxon>
        <taxon>Gunneridae</taxon>
        <taxon>Pentapetalae</taxon>
        <taxon>rosids</taxon>
        <taxon>malvids</taxon>
        <taxon>Sapindales</taxon>
        <taxon>Rutaceae</taxon>
        <taxon>Aurantioideae</taxon>
        <taxon>Citrus</taxon>
    </lineage>
</organism>
<reference evidence="1 2" key="1">
    <citation type="submission" date="2024-05" db="EMBL/GenBank/DDBJ databases">
        <title>Haplotype-resolved chromosome-level genome assembly of Huyou (Citrus changshanensis).</title>
        <authorList>
            <person name="Miao C."/>
            <person name="Chen W."/>
            <person name="Wu Y."/>
            <person name="Wang L."/>
            <person name="Zhao S."/>
            <person name="Grierson D."/>
            <person name="Xu C."/>
            <person name="Chen K."/>
        </authorList>
    </citation>
    <scope>NUCLEOTIDE SEQUENCE [LARGE SCALE GENOMIC DNA]</scope>
    <source>
        <strain evidence="1">01-14</strain>
        <tissue evidence="1">Leaf</tissue>
    </source>
</reference>
<accession>A0AAP0QEP9</accession>
<name>A0AAP0QEP9_9ROSI</name>